<evidence type="ECO:0000313" key="6">
    <source>
        <dbReference type="Proteomes" id="UP000515211"/>
    </source>
</evidence>
<feature type="region of interest" description="Disordered" evidence="3">
    <location>
        <begin position="1"/>
        <end position="86"/>
    </location>
</feature>
<sequence length="505" mass="59561">MADTAAEVPTRRSRSKRALKDKNSSTNESANTITTKVSEFTPPISEQVIVKENLDTTTTVSQPKKGRAASKKQSTKQQQQQSPSSFEKELLEMQEKLQQLHLEKEKTEELLKAKDEALKLKDQELENRGKEQEKLQTELKKLQKLKEFKPIHSMFLFFFLFSLTVFIKFQNLPLPKDKEQDKKDKKKRPSAPYILWCKDQWNEIKKTNSEAEFKDISNMLGAKWKTVSAEEKKPYEEKYNAEKEAYMEVMAKEKRETEALKLLEEDQKQKMAMELLEQYMQFRQETEKETTKKNKKEKDPLKPKHPMSAYILFTNDRRAALVAENKSVVEVAKITGEEWKNMTEEQKRPYEEMAKKKKEQYVQEMEAYKQRKHEEAANLMKEEEEHMKLQKQEALQLLKKKEKTEILIKKTKQKKKQNKEDKNSDPNRPKRPPSSFLLFSKEARKALQEERPGINISTLNALISLKWKELSEEDRQMWNGKASEAMEVYKKELEEYNKTIASTEE</sequence>
<dbReference type="RefSeq" id="XP_015955373.1">
    <property type="nucleotide sequence ID" value="XM_016099887.3"/>
</dbReference>
<accession>A0A6P4CR57</accession>
<feature type="compositionally biased region" description="Basic and acidic residues" evidence="3">
    <location>
        <begin position="284"/>
        <end position="302"/>
    </location>
</feature>
<dbReference type="InterPro" id="IPR044601">
    <property type="entry name" value="HMGB6/HMGB13"/>
</dbReference>
<feature type="compositionally biased region" description="Polar residues" evidence="3">
    <location>
        <begin position="24"/>
        <end position="38"/>
    </location>
</feature>
<proteinExistence type="predicted"/>
<dbReference type="Proteomes" id="UP000515211">
    <property type="component" value="Chromosome 3"/>
</dbReference>
<dbReference type="KEGG" id="adu:107479779"/>
<dbReference type="OrthoDB" id="1919336at2759"/>
<keyword evidence="4" id="KW-0812">Transmembrane</keyword>
<dbReference type="CDD" id="cd22006">
    <property type="entry name" value="HMG-box_AtHMGB6-like_rpt1"/>
    <property type="match status" value="1"/>
</dbReference>
<dbReference type="GeneID" id="107479779"/>
<reference evidence="6" key="1">
    <citation type="journal article" date="2016" name="Nat. Genet.">
        <title>The genome sequences of Arachis duranensis and Arachis ipaensis, the diploid ancestors of cultivated peanut.</title>
        <authorList>
            <person name="Bertioli D.J."/>
            <person name="Cannon S.B."/>
            <person name="Froenicke L."/>
            <person name="Huang G."/>
            <person name="Farmer A.D."/>
            <person name="Cannon E.K."/>
            <person name="Liu X."/>
            <person name="Gao D."/>
            <person name="Clevenger J."/>
            <person name="Dash S."/>
            <person name="Ren L."/>
            <person name="Moretzsohn M.C."/>
            <person name="Shirasawa K."/>
            <person name="Huang W."/>
            <person name="Vidigal B."/>
            <person name="Abernathy B."/>
            <person name="Chu Y."/>
            <person name="Niederhuth C.E."/>
            <person name="Umale P."/>
            <person name="Araujo A.C."/>
            <person name="Kozik A."/>
            <person name="Kim K.D."/>
            <person name="Burow M.D."/>
            <person name="Varshney R.K."/>
            <person name="Wang X."/>
            <person name="Zhang X."/>
            <person name="Barkley N."/>
            <person name="Guimaraes P.M."/>
            <person name="Isobe S."/>
            <person name="Guo B."/>
            <person name="Liao B."/>
            <person name="Stalker H.T."/>
            <person name="Schmitz R.J."/>
            <person name="Scheffler B.E."/>
            <person name="Leal-Bertioli S.C."/>
            <person name="Xun X."/>
            <person name="Jackson S.A."/>
            <person name="Michelmore R."/>
            <person name="Ozias-Akins P."/>
        </authorList>
    </citation>
    <scope>NUCLEOTIDE SEQUENCE [LARGE SCALE GENOMIC DNA]</scope>
    <source>
        <strain evidence="6">cv. V14167</strain>
    </source>
</reference>
<feature type="domain" description="HMG box" evidence="5">
    <location>
        <begin position="303"/>
        <end position="369"/>
    </location>
</feature>
<evidence type="ECO:0000259" key="5">
    <source>
        <dbReference type="PROSITE" id="PS50118"/>
    </source>
</evidence>
<organism evidence="6 7">
    <name type="scientific">Arachis duranensis</name>
    <name type="common">Wild peanut</name>
    <dbReference type="NCBI Taxonomy" id="130453"/>
    <lineage>
        <taxon>Eukaryota</taxon>
        <taxon>Viridiplantae</taxon>
        <taxon>Streptophyta</taxon>
        <taxon>Embryophyta</taxon>
        <taxon>Tracheophyta</taxon>
        <taxon>Spermatophyta</taxon>
        <taxon>Magnoliopsida</taxon>
        <taxon>eudicotyledons</taxon>
        <taxon>Gunneridae</taxon>
        <taxon>Pentapetalae</taxon>
        <taxon>rosids</taxon>
        <taxon>fabids</taxon>
        <taxon>Fabales</taxon>
        <taxon>Fabaceae</taxon>
        <taxon>Papilionoideae</taxon>
        <taxon>50 kb inversion clade</taxon>
        <taxon>dalbergioids sensu lato</taxon>
        <taxon>Dalbergieae</taxon>
        <taxon>Pterocarpus clade</taxon>
        <taxon>Arachis</taxon>
    </lineage>
</organism>
<evidence type="ECO:0000256" key="1">
    <source>
        <dbReference type="PROSITE-ProRule" id="PRU00267"/>
    </source>
</evidence>
<dbReference type="GO" id="GO:0005634">
    <property type="term" value="C:nucleus"/>
    <property type="evidence" value="ECO:0007669"/>
    <property type="project" value="UniProtKB-UniRule"/>
</dbReference>
<dbReference type="PANTHER" id="PTHR46912:SF1">
    <property type="entry name" value="HIGH MOBILITY GROUP B PROTEIN 13"/>
    <property type="match status" value="1"/>
</dbReference>
<evidence type="ECO:0000256" key="3">
    <source>
        <dbReference type="SAM" id="MobiDB-lite"/>
    </source>
</evidence>
<feature type="region of interest" description="Disordered" evidence="3">
    <location>
        <begin position="284"/>
        <end position="305"/>
    </location>
</feature>
<dbReference type="AlphaFoldDB" id="A0A6P4CR57"/>
<dbReference type="GO" id="GO:0003677">
    <property type="term" value="F:DNA binding"/>
    <property type="evidence" value="ECO:0007669"/>
    <property type="project" value="UniProtKB-UniRule"/>
</dbReference>
<name>A0A6P4CR57_ARADU</name>
<keyword evidence="4" id="KW-1133">Transmembrane helix</keyword>
<keyword evidence="1" id="KW-0539">Nucleus</keyword>
<feature type="domain" description="HMG box" evidence="5">
    <location>
        <begin position="186"/>
        <end position="254"/>
    </location>
</feature>
<feature type="region of interest" description="Disordered" evidence="3">
    <location>
        <begin position="406"/>
        <end position="443"/>
    </location>
</feature>
<evidence type="ECO:0000313" key="7">
    <source>
        <dbReference type="RefSeq" id="XP_015955373.1"/>
    </source>
</evidence>
<feature type="compositionally biased region" description="Basic residues" evidence="3">
    <location>
        <begin position="64"/>
        <end position="74"/>
    </location>
</feature>
<feature type="DNA-binding region" description="HMG box" evidence="1">
    <location>
        <begin position="429"/>
        <end position="497"/>
    </location>
</feature>
<feature type="coiled-coil region" evidence="2">
    <location>
        <begin position="90"/>
        <end position="145"/>
    </location>
</feature>
<feature type="transmembrane region" description="Helical" evidence="4">
    <location>
        <begin position="150"/>
        <end position="169"/>
    </location>
</feature>
<keyword evidence="2" id="KW-0175">Coiled coil</keyword>
<feature type="compositionally biased region" description="Basic and acidic residues" evidence="3">
    <location>
        <begin position="418"/>
        <end position="428"/>
    </location>
</feature>
<feature type="DNA-binding region" description="HMG box" evidence="1">
    <location>
        <begin position="303"/>
        <end position="369"/>
    </location>
</feature>
<dbReference type="PANTHER" id="PTHR46912">
    <property type="entry name" value="HIGH MOBILITY GROUP B PROTEIN 13"/>
    <property type="match status" value="1"/>
</dbReference>
<dbReference type="InterPro" id="IPR009071">
    <property type="entry name" value="HMG_box_dom"/>
</dbReference>
<dbReference type="Pfam" id="PF00505">
    <property type="entry name" value="HMG_box"/>
    <property type="match status" value="3"/>
</dbReference>
<keyword evidence="4" id="KW-0472">Membrane</keyword>
<feature type="compositionally biased region" description="Low complexity" evidence="3">
    <location>
        <begin position="75"/>
        <end position="85"/>
    </location>
</feature>
<dbReference type="Gene3D" id="1.10.30.10">
    <property type="entry name" value="High mobility group box domain"/>
    <property type="match status" value="3"/>
</dbReference>
<gene>
    <name evidence="7" type="primary">LOC107479779</name>
</gene>
<evidence type="ECO:0000256" key="2">
    <source>
        <dbReference type="SAM" id="Coils"/>
    </source>
</evidence>
<protein>
    <submittedName>
        <fullName evidence="7">High mobility group B protein 6</fullName>
    </submittedName>
</protein>
<keyword evidence="1" id="KW-0238">DNA-binding</keyword>
<dbReference type="PROSITE" id="PS50118">
    <property type="entry name" value="HMG_BOX_2"/>
    <property type="match status" value="3"/>
</dbReference>
<dbReference type="InterPro" id="IPR036910">
    <property type="entry name" value="HMG_box_dom_sf"/>
</dbReference>
<evidence type="ECO:0000256" key="4">
    <source>
        <dbReference type="SAM" id="Phobius"/>
    </source>
</evidence>
<dbReference type="SMART" id="SM00398">
    <property type="entry name" value="HMG"/>
    <property type="match status" value="3"/>
</dbReference>
<feature type="DNA-binding region" description="HMG box" evidence="1">
    <location>
        <begin position="186"/>
        <end position="254"/>
    </location>
</feature>
<feature type="domain" description="HMG box" evidence="5">
    <location>
        <begin position="429"/>
        <end position="497"/>
    </location>
</feature>
<reference evidence="7" key="2">
    <citation type="submission" date="2025-08" db="UniProtKB">
        <authorList>
            <consortium name="RefSeq"/>
        </authorList>
    </citation>
    <scope>IDENTIFICATION</scope>
    <source>
        <tissue evidence="7">Whole plant</tissue>
    </source>
</reference>
<dbReference type="SUPFAM" id="SSF47095">
    <property type="entry name" value="HMG-box"/>
    <property type="match status" value="3"/>
</dbReference>
<keyword evidence="6" id="KW-1185">Reference proteome</keyword>